<feature type="region of interest" description="Disordered" evidence="2">
    <location>
        <begin position="315"/>
        <end position="352"/>
    </location>
</feature>
<feature type="domain" description="Interferon-related developmental regulator C-terminal" evidence="3">
    <location>
        <begin position="443"/>
        <end position="490"/>
    </location>
</feature>
<dbReference type="Gene3D" id="1.25.10.10">
    <property type="entry name" value="Leucine-rich Repeat Variant"/>
    <property type="match status" value="1"/>
</dbReference>
<dbReference type="Pfam" id="PF05004">
    <property type="entry name" value="IFRD"/>
    <property type="match status" value="1"/>
</dbReference>
<protein>
    <recommendedName>
        <fullName evidence="7">Interferon-related developmental regulator N-terminal domain-containing protein</fullName>
    </recommendedName>
</protein>
<dbReference type="PANTHER" id="PTHR12354:SF1">
    <property type="entry name" value="INTERFERON-RELATED DEVELOPMENTAL REGULATOR 1"/>
    <property type="match status" value="1"/>
</dbReference>
<dbReference type="InterPro" id="IPR007701">
    <property type="entry name" value="Interferon-rel_develop_reg_N"/>
</dbReference>
<keyword evidence="6" id="KW-1185">Reference proteome</keyword>
<dbReference type="AlphaFoldDB" id="A0A383W8S2"/>
<organism evidence="5 6">
    <name type="scientific">Tetradesmus obliquus</name>
    <name type="common">Green alga</name>
    <name type="synonym">Acutodesmus obliquus</name>
    <dbReference type="NCBI Taxonomy" id="3088"/>
    <lineage>
        <taxon>Eukaryota</taxon>
        <taxon>Viridiplantae</taxon>
        <taxon>Chlorophyta</taxon>
        <taxon>core chlorophytes</taxon>
        <taxon>Chlorophyceae</taxon>
        <taxon>CS clade</taxon>
        <taxon>Sphaeropleales</taxon>
        <taxon>Scenedesmaceae</taxon>
        <taxon>Tetradesmus</taxon>
    </lineage>
</organism>
<dbReference type="InterPro" id="IPR006921">
    <property type="entry name" value="Interferon-rel_develop_reg_C"/>
</dbReference>
<evidence type="ECO:0000256" key="1">
    <source>
        <dbReference type="ARBA" id="ARBA00008828"/>
    </source>
</evidence>
<dbReference type="Pfam" id="PF04836">
    <property type="entry name" value="IFRD_C"/>
    <property type="match status" value="1"/>
</dbReference>
<evidence type="ECO:0000256" key="2">
    <source>
        <dbReference type="SAM" id="MobiDB-lite"/>
    </source>
</evidence>
<dbReference type="InterPro" id="IPR016024">
    <property type="entry name" value="ARM-type_fold"/>
</dbReference>
<evidence type="ECO:0000313" key="5">
    <source>
        <dbReference type="EMBL" id="SZX74035.1"/>
    </source>
</evidence>
<dbReference type="PANTHER" id="PTHR12354">
    <property type="entry name" value="INTERFERON-RELATED DEVELOPMENTAL REGULATOR"/>
    <property type="match status" value="1"/>
</dbReference>
<dbReference type="SUPFAM" id="SSF48371">
    <property type="entry name" value="ARM repeat"/>
    <property type="match status" value="1"/>
</dbReference>
<dbReference type="InterPro" id="IPR039777">
    <property type="entry name" value="IFRD"/>
</dbReference>
<feature type="region of interest" description="Disordered" evidence="2">
    <location>
        <begin position="461"/>
        <end position="500"/>
    </location>
</feature>
<dbReference type="Proteomes" id="UP000256970">
    <property type="component" value="Unassembled WGS sequence"/>
</dbReference>
<gene>
    <name evidence="5" type="ORF">BQ4739_LOCUS14290</name>
</gene>
<feature type="region of interest" description="Disordered" evidence="2">
    <location>
        <begin position="243"/>
        <end position="277"/>
    </location>
</feature>
<dbReference type="STRING" id="3088.A0A383W8S2"/>
<evidence type="ECO:0000259" key="3">
    <source>
        <dbReference type="Pfam" id="PF04836"/>
    </source>
</evidence>
<sequence>MAKKKGKKGQDDFDDAHSICSTGTYTSMGNGQEELIDSQAEAFSLAIDDTYESRATTREKAWERITAMLRNQVRQDDCFQNASTLTGRCLSAIRKGGAAEAASAATALGLHMLTLGEPDENLFQEVHTDLAKAAKQGKGAAVKVAAAEALALCCFVAAEDEHTTLEVMEQLHALWGKDSAKLRATALRGWSLLYSSLSSPLATRQLEAELAALAALLHDADVDVRAAAGEGLGLLYSSCGLGDSDFGEEEDLDDSIEEEEEEEEEQQQEEQQQVEQQELALAGEQQQQVELAQNGVAGGSSSQAQQAVLNGIPEGLVVPGTTTNPGSGARQRIVQQQQQQQQREGDVMSLGSSVSGLDMVIDRVRDLANNRGDRQRRSRRERQSMRSSFRELRSVMEDGRVREQKIKLRHGDTLIINTLEGNVMMNFLKRFIAGGFQVHLQENPFLHNLFDFSPLEGRPDKLSQQEKRAFRSPCSAASKARSQARRSQRSYKGGSSGADW</sequence>
<proteinExistence type="inferred from homology"/>
<evidence type="ECO:0008006" key="7">
    <source>
        <dbReference type="Google" id="ProtNLM"/>
    </source>
</evidence>
<evidence type="ECO:0000259" key="4">
    <source>
        <dbReference type="Pfam" id="PF05004"/>
    </source>
</evidence>
<name>A0A383W8S2_TETOB</name>
<feature type="region of interest" description="Disordered" evidence="2">
    <location>
        <begin position="369"/>
        <end position="388"/>
    </location>
</feature>
<feature type="compositionally biased region" description="Acidic residues" evidence="2">
    <location>
        <begin position="245"/>
        <end position="268"/>
    </location>
</feature>
<accession>A0A383W8S2</accession>
<dbReference type="EMBL" id="FNXT01001204">
    <property type="protein sequence ID" value="SZX74035.1"/>
    <property type="molecule type" value="Genomic_DNA"/>
</dbReference>
<feature type="domain" description="Interferon-related developmental regulator N-terminal" evidence="4">
    <location>
        <begin position="32"/>
        <end position="286"/>
    </location>
</feature>
<reference evidence="5 6" key="1">
    <citation type="submission" date="2016-10" db="EMBL/GenBank/DDBJ databases">
        <authorList>
            <person name="Cai Z."/>
        </authorList>
    </citation>
    <scope>NUCLEOTIDE SEQUENCE [LARGE SCALE GENOMIC DNA]</scope>
</reference>
<evidence type="ECO:0000313" key="6">
    <source>
        <dbReference type="Proteomes" id="UP000256970"/>
    </source>
</evidence>
<comment type="similarity">
    <text evidence="1">Belongs to the IFRD family.</text>
</comment>
<dbReference type="InterPro" id="IPR011989">
    <property type="entry name" value="ARM-like"/>
</dbReference>